<feature type="binding site" evidence="2">
    <location>
        <position position="94"/>
    </location>
    <ligand>
        <name>substrate</name>
    </ligand>
</feature>
<organism evidence="3 4">
    <name type="scientific">Floridaenema fluviatile BLCC-F154</name>
    <dbReference type="NCBI Taxonomy" id="3153640"/>
    <lineage>
        <taxon>Bacteria</taxon>
        <taxon>Bacillati</taxon>
        <taxon>Cyanobacteriota</taxon>
        <taxon>Cyanophyceae</taxon>
        <taxon>Oscillatoriophycideae</taxon>
        <taxon>Aerosakkonematales</taxon>
        <taxon>Aerosakkonemataceae</taxon>
        <taxon>Floridanema</taxon>
        <taxon>Floridanema fluviatile</taxon>
    </lineage>
</organism>
<dbReference type="PANTHER" id="PTHR43475">
    <property type="entry name" value="METHYLTHIORIBOSE-1-PHOSPHATE ISOMERASE"/>
    <property type="match status" value="1"/>
</dbReference>
<dbReference type="GO" id="GO:0046523">
    <property type="term" value="F:S-methyl-5-thioribose-1-phosphate isomerase activity"/>
    <property type="evidence" value="ECO:0007669"/>
    <property type="project" value="UniProtKB-EC"/>
</dbReference>
<proteinExistence type="inferred from homology"/>
<feature type="binding site" evidence="2">
    <location>
        <begin position="51"/>
        <end position="53"/>
    </location>
    <ligand>
        <name>substrate</name>
    </ligand>
</feature>
<name>A0ABV4YHL6_9CYAN</name>
<keyword evidence="1 2" id="KW-0413">Isomerase</keyword>
<dbReference type="InterPro" id="IPR027363">
    <property type="entry name" value="M1Pi_N"/>
</dbReference>
<dbReference type="Gene3D" id="3.40.50.10470">
    <property type="entry name" value="Translation initiation factor eif-2b, domain 2"/>
    <property type="match status" value="1"/>
</dbReference>
<accession>A0ABV4YHL6</accession>
<comment type="catalytic activity">
    <reaction evidence="2">
        <text>5-(methylsulfanyl)-alpha-D-ribose 1-phosphate = 5-(methylsulfanyl)-D-ribulose 1-phosphate</text>
        <dbReference type="Rhea" id="RHEA:19989"/>
        <dbReference type="ChEBI" id="CHEBI:58533"/>
        <dbReference type="ChEBI" id="CHEBI:58548"/>
        <dbReference type="EC" id="5.3.1.23"/>
    </reaction>
</comment>
<dbReference type="EMBL" id="JBHFNS010000080">
    <property type="protein sequence ID" value="MFB2937996.1"/>
    <property type="molecule type" value="Genomic_DNA"/>
</dbReference>
<evidence type="ECO:0000256" key="2">
    <source>
        <dbReference type="HAMAP-Rule" id="MF_01678"/>
    </source>
</evidence>
<dbReference type="NCBIfam" id="TIGR00524">
    <property type="entry name" value="eIF-2B_rel"/>
    <property type="match status" value="1"/>
</dbReference>
<comment type="similarity">
    <text evidence="2">Belongs to the EIF-2B alpha/beta/delta subunits family. MtnA subfamily.</text>
</comment>
<dbReference type="SUPFAM" id="SSF100950">
    <property type="entry name" value="NagB/RpiA/CoA transferase-like"/>
    <property type="match status" value="1"/>
</dbReference>
<dbReference type="Proteomes" id="UP001576776">
    <property type="component" value="Unassembled WGS sequence"/>
</dbReference>
<feature type="binding site" evidence="2">
    <location>
        <position position="203"/>
    </location>
    <ligand>
        <name>substrate</name>
    </ligand>
</feature>
<dbReference type="InterPro" id="IPR005251">
    <property type="entry name" value="IF-M1Pi"/>
</dbReference>
<dbReference type="HAMAP" id="MF_01678">
    <property type="entry name" value="Salvage_MtnA"/>
    <property type="match status" value="1"/>
</dbReference>
<dbReference type="NCBIfam" id="NF004326">
    <property type="entry name" value="PRK05720.1"/>
    <property type="match status" value="1"/>
</dbReference>
<evidence type="ECO:0000313" key="4">
    <source>
        <dbReference type="Proteomes" id="UP001576776"/>
    </source>
</evidence>
<dbReference type="InterPro" id="IPR042529">
    <property type="entry name" value="IF_2B-like_C"/>
</dbReference>
<keyword evidence="2" id="KW-0486">Methionine biosynthesis</keyword>
<dbReference type="NCBIfam" id="TIGR00512">
    <property type="entry name" value="salvage_mtnA"/>
    <property type="match status" value="1"/>
</dbReference>
<keyword evidence="4" id="KW-1185">Reference proteome</keyword>
<sequence>MTSTVSHVYPVIWQKDQVLLIDQNRLPAEYTLVEIKNSDDMALAIKTMIVRGAPAIGVAAAYGMYLGAREIETENRELFLTQLEKIAEKLRATRPTAVNLFWAIQRMLNTARRTLGPVEYLQEVLLETAKNINLEDLKTCQAIGDYGLEALPKTPEKLTILTHCNAGALATAGYGTALGVVRSAWREGRLARVFADETRPRLQGAKLTVWECVQDEIPITLITDNMAAHCMKQGLIHAVVVGADRIAANGDTANKIGTYSVAISAKAHNIPFFVAAPLSTIDFSLIDGNQIPIEERDPAEIYQIGKTLVTPEGVDFYNPAFDVTPANLITAIITEFGAVAPSELKQFEEKQAV</sequence>
<dbReference type="Pfam" id="PF01008">
    <property type="entry name" value="IF-2B"/>
    <property type="match status" value="1"/>
</dbReference>
<dbReference type="InterPro" id="IPR011559">
    <property type="entry name" value="Initiation_fac_2B_a/b/d"/>
</dbReference>
<comment type="function">
    <text evidence="2">Catalyzes the interconversion of methylthioribose-1-phosphate (MTR-1-P) into methylthioribulose-1-phosphate (MTRu-1-P).</text>
</comment>
<evidence type="ECO:0000256" key="1">
    <source>
        <dbReference type="ARBA" id="ARBA00023235"/>
    </source>
</evidence>
<feature type="binding site" evidence="2">
    <location>
        <begin position="254"/>
        <end position="255"/>
    </location>
    <ligand>
        <name>substrate</name>
    </ligand>
</feature>
<dbReference type="InterPro" id="IPR000649">
    <property type="entry name" value="IF-2B-related"/>
</dbReference>
<dbReference type="RefSeq" id="WP_413259478.1">
    <property type="nucleotide sequence ID" value="NZ_JBHFNS010000080.1"/>
</dbReference>
<reference evidence="3 4" key="1">
    <citation type="submission" date="2024-09" db="EMBL/GenBank/DDBJ databases">
        <title>Floridaenema gen nov. (Aerosakkonemataceae, Aerosakkonematales ord. nov., Cyanobacteria) from benthic tropical and subtropical fresh waters, with the description of four new species.</title>
        <authorList>
            <person name="Moretto J.A."/>
            <person name="Berthold D.E."/>
            <person name="Lefler F.W."/>
            <person name="Huang I.-S."/>
            <person name="Laughinghouse H. IV."/>
        </authorList>
    </citation>
    <scope>NUCLEOTIDE SEQUENCE [LARGE SCALE GENOMIC DNA]</scope>
    <source>
        <strain evidence="3 4">BLCC-F154</strain>
    </source>
</reference>
<dbReference type="InterPro" id="IPR037171">
    <property type="entry name" value="NagB/RpiA_transferase-like"/>
</dbReference>
<keyword evidence="2" id="KW-0028">Amino-acid biosynthesis</keyword>
<dbReference type="PANTHER" id="PTHR43475:SF1">
    <property type="entry name" value="METHYLTHIORIBOSE-1-PHOSPHATE ISOMERASE"/>
    <property type="match status" value="1"/>
</dbReference>
<feature type="site" description="Transition state stabilizer" evidence="2">
    <location>
        <position position="164"/>
    </location>
</feature>
<protein>
    <recommendedName>
        <fullName evidence="2">Methylthioribose-1-phosphate isomerase</fullName>
        <shortName evidence="2">M1Pi</shortName>
        <shortName evidence="2">MTR-1-P isomerase</shortName>
        <ecNumber evidence="2">5.3.1.23</ecNumber>
    </recommendedName>
    <alternativeName>
        <fullName evidence="2">S-methyl-5-thioribose-1-phosphate isomerase</fullName>
    </alternativeName>
</protein>
<dbReference type="EC" id="5.3.1.23" evidence="2"/>
<comment type="caution">
    <text evidence="3">The sequence shown here is derived from an EMBL/GenBank/DDBJ whole genome shotgun (WGS) entry which is preliminary data.</text>
</comment>
<gene>
    <name evidence="2 3" type="primary">mtnA</name>
    <name evidence="3" type="ORF">ACE1B6_22335</name>
</gene>
<comment type="pathway">
    <text evidence="2">Amino-acid biosynthesis; L-methionine biosynthesis via salvage pathway; L-methionine from S-methyl-5-thio-alpha-D-ribose 1-phosphate: step 1/6.</text>
</comment>
<evidence type="ECO:0000313" key="3">
    <source>
        <dbReference type="EMBL" id="MFB2937996.1"/>
    </source>
</evidence>
<dbReference type="Gene3D" id="1.20.120.420">
    <property type="entry name" value="translation initiation factor eif-2b, domain 1"/>
    <property type="match status" value="1"/>
</dbReference>
<feature type="active site" description="Proton donor" evidence="2">
    <location>
        <position position="244"/>
    </location>
</feature>